<sequence>MIHGKNLPKWIPHYAAMKPSTYFLYRQHQTNNCYQLFHQCSSWKTSQPTSRCDFPQEVSVTPIVSRNPLSILCIDYRHHQGPSTTRHNPIPLAATAGLRGELAAFLHVLCWLDLSASAQYCCPFLSLFFRAVLYWASVLLVQLSVFVQLAMGNEGSAPSSEESTPISDYPSMYSINSRLRSSVESTRAPSPMEAPEPDLSHLTPEEIAQIRSVMERAKNLQQEESTRA</sequence>
<evidence type="ECO:0000256" key="1">
    <source>
        <dbReference type="SAM" id="MobiDB-lite"/>
    </source>
</evidence>
<feature type="non-terminal residue" evidence="2">
    <location>
        <position position="228"/>
    </location>
</feature>
<evidence type="ECO:0000313" key="2">
    <source>
        <dbReference type="EMBL" id="KAK0062510.1"/>
    </source>
</evidence>
<proteinExistence type="predicted"/>
<dbReference type="Gene3D" id="3.30.40.10">
    <property type="entry name" value="Zinc/RING finger domain, C3HC4 (zinc finger)"/>
    <property type="match status" value="1"/>
</dbReference>
<reference evidence="2" key="2">
    <citation type="submission" date="2023-04" db="EMBL/GenBank/DDBJ databases">
        <authorList>
            <person name="Bu L."/>
            <person name="Lu L."/>
            <person name="Laidemitt M.R."/>
            <person name="Zhang S.M."/>
            <person name="Mutuku M."/>
            <person name="Mkoji G."/>
            <person name="Steinauer M."/>
            <person name="Loker E.S."/>
        </authorList>
    </citation>
    <scope>NUCLEOTIDE SEQUENCE</scope>
    <source>
        <strain evidence="2">KasaAsao</strain>
        <tissue evidence="2">Whole Snail</tissue>
    </source>
</reference>
<feature type="region of interest" description="Disordered" evidence="1">
    <location>
        <begin position="180"/>
        <end position="203"/>
    </location>
</feature>
<dbReference type="InterPro" id="IPR013083">
    <property type="entry name" value="Znf_RING/FYVE/PHD"/>
</dbReference>
<comment type="caution">
    <text evidence="2">The sequence shown here is derived from an EMBL/GenBank/DDBJ whole genome shotgun (WGS) entry which is preliminary data.</text>
</comment>
<accession>A0AAD8FFH9</accession>
<dbReference type="Proteomes" id="UP001233172">
    <property type="component" value="Unassembled WGS sequence"/>
</dbReference>
<name>A0AAD8FFH9_BIOPF</name>
<protein>
    <submittedName>
        <fullName evidence="2">Protein piccolo-like isoform X2</fullName>
    </submittedName>
</protein>
<reference evidence="2" key="1">
    <citation type="journal article" date="2023" name="PLoS Negl. Trop. Dis.">
        <title>A genome sequence for Biomphalaria pfeifferi, the major vector snail for the human-infecting parasite Schistosoma mansoni.</title>
        <authorList>
            <person name="Bu L."/>
            <person name="Lu L."/>
            <person name="Laidemitt M.R."/>
            <person name="Zhang S.M."/>
            <person name="Mutuku M."/>
            <person name="Mkoji G."/>
            <person name="Steinauer M."/>
            <person name="Loker E.S."/>
        </authorList>
    </citation>
    <scope>NUCLEOTIDE SEQUENCE</scope>
    <source>
        <strain evidence="2">KasaAsao</strain>
    </source>
</reference>
<dbReference type="EMBL" id="JASAOG010000025">
    <property type="protein sequence ID" value="KAK0062510.1"/>
    <property type="molecule type" value="Genomic_DNA"/>
</dbReference>
<keyword evidence="3" id="KW-1185">Reference proteome</keyword>
<evidence type="ECO:0000313" key="3">
    <source>
        <dbReference type="Proteomes" id="UP001233172"/>
    </source>
</evidence>
<gene>
    <name evidence="2" type="ORF">Bpfe_008181</name>
</gene>
<organism evidence="2 3">
    <name type="scientific">Biomphalaria pfeifferi</name>
    <name type="common">Bloodfluke planorb</name>
    <name type="synonym">Freshwater snail</name>
    <dbReference type="NCBI Taxonomy" id="112525"/>
    <lineage>
        <taxon>Eukaryota</taxon>
        <taxon>Metazoa</taxon>
        <taxon>Spiralia</taxon>
        <taxon>Lophotrochozoa</taxon>
        <taxon>Mollusca</taxon>
        <taxon>Gastropoda</taxon>
        <taxon>Heterobranchia</taxon>
        <taxon>Euthyneura</taxon>
        <taxon>Panpulmonata</taxon>
        <taxon>Hygrophila</taxon>
        <taxon>Lymnaeoidea</taxon>
        <taxon>Planorbidae</taxon>
        <taxon>Biomphalaria</taxon>
    </lineage>
</organism>
<dbReference type="AlphaFoldDB" id="A0AAD8FFH9"/>